<feature type="compositionally biased region" description="Basic residues" evidence="2">
    <location>
        <begin position="24"/>
        <end position="36"/>
    </location>
</feature>
<evidence type="ECO:0000256" key="2">
    <source>
        <dbReference type="SAM" id="MobiDB-lite"/>
    </source>
</evidence>
<feature type="compositionally biased region" description="Pro residues" evidence="2">
    <location>
        <begin position="68"/>
        <end position="80"/>
    </location>
</feature>
<evidence type="ECO:0000313" key="3">
    <source>
        <dbReference type="EMBL" id="KAJ4966977.1"/>
    </source>
</evidence>
<name>A0A9Q0KAM8_9MAGN</name>
<feature type="region of interest" description="Disordered" evidence="2">
    <location>
        <begin position="1"/>
        <end position="80"/>
    </location>
</feature>
<reference evidence="3" key="1">
    <citation type="journal article" date="2023" name="Plant J.">
        <title>The genome of the king protea, Protea cynaroides.</title>
        <authorList>
            <person name="Chang J."/>
            <person name="Duong T.A."/>
            <person name="Schoeman C."/>
            <person name="Ma X."/>
            <person name="Roodt D."/>
            <person name="Barker N."/>
            <person name="Li Z."/>
            <person name="Van de Peer Y."/>
            <person name="Mizrachi E."/>
        </authorList>
    </citation>
    <scope>NUCLEOTIDE SEQUENCE</scope>
    <source>
        <tissue evidence="3">Young leaves</tissue>
    </source>
</reference>
<protein>
    <submittedName>
        <fullName evidence="3">Uncharacterized protein</fullName>
    </submittedName>
</protein>
<dbReference type="PANTHER" id="PTHR47587">
    <property type="entry name" value="OS05G0103500 PROTEIN"/>
    <property type="match status" value="1"/>
</dbReference>
<dbReference type="OrthoDB" id="70030at2759"/>
<dbReference type="PANTHER" id="PTHR47587:SF2">
    <property type="entry name" value="OS05G0103500 PROTEIN"/>
    <property type="match status" value="1"/>
</dbReference>
<dbReference type="InterPro" id="IPR009069">
    <property type="entry name" value="Cys_alpha_HP_mot_SF"/>
</dbReference>
<organism evidence="3 4">
    <name type="scientific">Protea cynaroides</name>
    <dbReference type="NCBI Taxonomy" id="273540"/>
    <lineage>
        <taxon>Eukaryota</taxon>
        <taxon>Viridiplantae</taxon>
        <taxon>Streptophyta</taxon>
        <taxon>Embryophyta</taxon>
        <taxon>Tracheophyta</taxon>
        <taxon>Spermatophyta</taxon>
        <taxon>Magnoliopsida</taxon>
        <taxon>Proteales</taxon>
        <taxon>Proteaceae</taxon>
        <taxon>Protea</taxon>
    </lineage>
</organism>
<accession>A0A9Q0KAM8</accession>
<evidence type="ECO:0000313" key="4">
    <source>
        <dbReference type="Proteomes" id="UP001141806"/>
    </source>
</evidence>
<proteinExistence type="predicted"/>
<keyword evidence="1" id="KW-0175">Coiled coil</keyword>
<feature type="compositionally biased region" description="Polar residues" evidence="2">
    <location>
        <begin position="1"/>
        <end position="14"/>
    </location>
</feature>
<dbReference type="Proteomes" id="UP001141806">
    <property type="component" value="Unassembled WGS sequence"/>
</dbReference>
<dbReference type="SUPFAM" id="SSF47072">
    <property type="entry name" value="Cysteine alpha-hairpin motif"/>
    <property type="match status" value="1"/>
</dbReference>
<keyword evidence="4" id="KW-1185">Reference proteome</keyword>
<dbReference type="AlphaFoldDB" id="A0A9Q0KAM8"/>
<feature type="coiled-coil region" evidence="1">
    <location>
        <begin position="87"/>
        <end position="125"/>
    </location>
</feature>
<dbReference type="EMBL" id="JAMYWD010000007">
    <property type="protein sequence ID" value="KAJ4966977.1"/>
    <property type="molecule type" value="Genomic_DNA"/>
</dbReference>
<feature type="compositionally biased region" description="Basic and acidic residues" evidence="2">
    <location>
        <begin position="37"/>
        <end position="49"/>
    </location>
</feature>
<gene>
    <name evidence="3" type="ORF">NE237_018826</name>
</gene>
<comment type="caution">
    <text evidence="3">The sequence shown here is derived from an EMBL/GenBank/DDBJ whole genome shotgun (WGS) entry which is preliminary data.</text>
</comment>
<sequence>MDDSFTIQISSNLVSRLVADGDKVKKKTKKPKQKTPRGHDQSQRKEHQKQTPGVSETQRGAGAAGWPRQPPLFLPVGPPPKVANAELDAIQSTLKESERVVERLQKQEENMVQEVTQRAKELHDKEFKLPYQKPMPCLAEKDACLECYKENAKDPLKCANVVKAFVECARIERQQVSSAHD</sequence>
<evidence type="ECO:0000256" key="1">
    <source>
        <dbReference type="SAM" id="Coils"/>
    </source>
</evidence>